<accession>A0A438C2J3</accession>
<dbReference type="AlphaFoldDB" id="A0A438C2J3"/>
<dbReference type="PANTHER" id="PTHR10426">
    <property type="entry name" value="STRICTOSIDINE SYNTHASE-RELATED"/>
    <property type="match status" value="1"/>
</dbReference>
<dbReference type="PANTHER" id="PTHR10426:SF136">
    <property type="entry name" value="PROTEIN STRICTOSIDINE SYNTHASE-LIKE 9-LIKE"/>
    <property type="match status" value="1"/>
</dbReference>
<dbReference type="InterPro" id="IPR011042">
    <property type="entry name" value="6-blade_b-propeller_TolB-like"/>
</dbReference>
<dbReference type="EMBL" id="QGNW01002581">
    <property type="protein sequence ID" value="RVW17136.1"/>
    <property type="molecule type" value="Genomic_DNA"/>
</dbReference>
<comment type="caution">
    <text evidence="1">The sequence shown here is derived from an EMBL/GenBank/DDBJ whole genome shotgun (WGS) entry which is preliminary data.</text>
</comment>
<proteinExistence type="predicted"/>
<dbReference type="Gene3D" id="2.120.10.30">
    <property type="entry name" value="TolB, C-terminal domain"/>
    <property type="match status" value="1"/>
</dbReference>
<reference evidence="1 2" key="1">
    <citation type="journal article" date="2018" name="PLoS Genet.">
        <title>Population sequencing reveals clonal diversity and ancestral inbreeding in the grapevine cultivar Chardonnay.</title>
        <authorList>
            <person name="Roach M.J."/>
            <person name="Johnson D.L."/>
            <person name="Bohlmann J."/>
            <person name="van Vuuren H.J."/>
            <person name="Jones S.J."/>
            <person name="Pretorius I.S."/>
            <person name="Schmidt S.A."/>
            <person name="Borneman A.R."/>
        </authorList>
    </citation>
    <scope>NUCLEOTIDE SEQUENCE [LARGE SCALE GENOMIC DNA]</scope>
    <source>
        <strain evidence="2">cv. Chardonnay</strain>
        <tissue evidence="1">Leaf</tissue>
    </source>
</reference>
<evidence type="ECO:0000313" key="2">
    <source>
        <dbReference type="Proteomes" id="UP000288805"/>
    </source>
</evidence>
<protein>
    <submittedName>
        <fullName evidence="1">Uncharacterized protein</fullName>
    </submittedName>
</protein>
<name>A0A438C2J3_VITVI</name>
<sequence length="100" mass="10891">MVDHVFDDKLLRTAGLTFGISTGSGHLSSRGLESLLETALLAHVLFIIPNMWYLSHVVLRSKKLCDGSTDPGLEPTCGRPLGLGFNYRTGDLYIADAYHG</sequence>
<evidence type="ECO:0000313" key="1">
    <source>
        <dbReference type="EMBL" id="RVW17136.1"/>
    </source>
</evidence>
<dbReference type="Proteomes" id="UP000288805">
    <property type="component" value="Unassembled WGS sequence"/>
</dbReference>
<organism evidence="1 2">
    <name type="scientific">Vitis vinifera</name>
    <name type="common">Grape</name>
    <dbReference type="NCBI Taxonomy" id="29760"/>
    <lineage>
        <taxon>Eukaryota</taxon>
        <taxon>Viridiplantae</taxon>
        <taxon>Streptophyta</taxon>
        <taxon>Embryophyta</taxon>
        <taxon>Tracheophyta</taxon>
        <taxon>Spermatophyta</taxon>
        <taxon>Magnoliopsida</taxon>
        <taxon>eudicotyledons</taxon>
        <taxon>Gunneridae</taxon>
        <taxon>Pentapetalae</taxon>
        <taxon>rosids</taxon>
        <taxon>Vitales</taxon>
        <taxon>Vitaceae</taxon>
        <taxon>Viteae</taxon>
        <taxon>Vitis</taxon>
    </lineage>
</organism>
<gene>
    <name evidence="1" type="ORF">CK203_075990</name>
</gene>